<proteinExistence type="predicted"/>
<dbReference type="EMBL" id="KQ086024">
    <property type="protein sequence ID" value="KLO10504.1"/>
    <property type="molecule type" value="Genomic_DNA"/>
</dbReference>
<accession>A0A0H2RFD7</accession>
<dbReference type="InParanoid" id="A0A0H2RFD7"/>
<organism evidence="2 3">
    <name type="scientific">Schizopora paradoxa</name>
    <dbReference type="NCBI Taxonomy" id="27342"/>
    <lineage>
        <taxon>Eukaryota</taxon>
        <taxon>Fungi</taxon>
        <taxon>Dikarya</taxon>
        <taxon>Basidiomycota</taxon>
        <taxon>Agaricomycotina</taxon>
        <taxon>Agaricomycetes</taxon>
        <taxon>Hymenochaetales</taxon>
        <taxon>Schizoporaceae</taxon>
        <taxon>Schizopora</taxon>
    </lineage>
</organism>
<protein>
    <submittedName>
        <fullName evidence="2">Uncharacterized protein</fullName>
    </submittedName>
</protein>
<keyword evidence="3" id="KW-1185">Reference proteome</keyword>
<name>A0A0H2RFD7_9AGAM</name>
<feature type="compositionally biased region" description="Low complexity" evidence="1">
    <location>
        <begin position="16"/>
        <end position="32"/>
    </location>
</feature>
<reference evidence="2 3" key="1">
    <citation type="submission" date="2015-04" db="EMBL/GenBank/DDBJ databases">
        <title>Complete genome sequence of Schizopora paradoxa KUC8140, a cosmopolitan wood degrader in East Asia.</title>
        <authorList>
            <consortium name="DOE Joint Genome Institute"/>
            <person name="Min B."/>
            <person name="Park H."/>
            <person name="Jang Y."/>
            <person name="Kim J.-J."/>
            <person name="Kim K.H."/>
            <person name="Pangilinan J."/>
            <person name="Lipzen A."/>
            <person name="Riley R."/>
            <person name="Grigoriev I.V."/>
            <person name="Spatafora J.W."/>
            <person name="Choi I.-G."/>
        </authorList>
    </citation>
    <scope>NUCLEOTIDE SEQUENCE [LARGE SCALE GENOMIC DNA]</scope>
    <source>
        <strain evidence="2 3">KUC8140</strain>
    </source>
</reference>
<dbReference type="Proteomes" id="UP000053477">
    <property type="component" value="Unassembled WGS sequence"/>
</dbReference>
<evidence type="ECO:0000256" key="1">
    <source>
        <dbReference type="SAM" id="MobiDB-lite"/>
    </source>
</evidence>
<dbReference type="AlphaFoldDB" id="A0A0H2RFD7"/>
<gene>
    <name evidence="2" type="ORF">SCHPADRAFT_514933</name>
</gene>
<sequence>MMGDNDYSPSIIQLTPGSSIPDGGIPGESPSPTSLIDDFRRDDATYSYASTWSTNYTTSNLVGAGRILGNLYSRAGSSLEKRLGRIAYRAGIGSQAQTVAKLQNNFHGTFNTADTNAHEEFCELLLTTANFI</sequence>
<evidence type="ECO:0000313" key="2">
    <source>
        <dbReference type="EMBL" id="KLO10504.1"/>
    </source>
</evidence>
<feature type="region of interest" description="Disordered" evidence="1">
    <location>
        <begin position="1"/>
        <end position="34"/>
    </location>
</feature>
<evidence type="ECO:0000313" key="3">
    <source>
        <dbReference type="Proteomes" id="UP000053477"/>
    </source>
</evidence>
<dbReference type="OrthoDB" id="3322113at2759"/>